<name>A0A1F7GER7_9BACT</name>
<keyword evidence="1" id="KW-1133">Transmembrane helix</keyword>
<dbReference type="Gene3D" id="2.60.40.680">
    <property type="match status" value="1"/>
</dbReference>
<keyword evidence="1" id="KW-0812">Transmembrane</keyword>
<feature type="domain" description="Cohesin" evidence="2">
    <location>
        <begin position="60"/>
        <end position="159"/>
    </location>
</feature>
<gene>
    <name evidence="3" type="ORF">A2799_01720</name>
</gene>
<reference evidence="3 4" key="1">
    <citation type="journal article" date="2016" name="Nat. Commun.">
        <title>Thousands of microbial genomes shed light on interconnected biogeochemical processes in an aquifer system.</title>
        <authorList>
            <person name="Anantharaman K."/>
            <person name="Brown C.T."/>
            <person name="Hug L.A."/>
            <person name="Sharon I."/>
            <person name="Castelle C.J."/>
            <person name="Probst A.J."/>
            <person name="Thomas B.C."/>
            <person name="Singh A."/>
            <person name="Wilkins M.J."/>
            <person name="Karaoz U."/>
            <person name="Brodie E.L."/>
            <person name="Williams K.H."/>
            <person name="Hubbard S.S."/>
            <person name="Banfield J.F."/>
        </authorList>
    </citation>
    <scope>NUCLEOTIDE SEQUENCE [LARGE SCALE GENOMIC DNA]</scope>
</reference>
<comment type="caution">
    <text evidence="3">The sequence shown here is derived from an EMBL/GenBank/DDBJ whole genome shotgun (WGS) entry which is preliminary data.</text>
</comment>
<dbReference type="GO" id="GO:0000272">
    <property type="term" value="P:polysaccharide catabolic process"/>
    <property type="evidence" value="ECO:0007669"/>
    <property type="project" value="InterPro"/>
</dbReference>
<organism evidence="3 4">
    <name type="scientific">Candidatus Roizmanbacteria bacterium RIFCSPHIGHO2_01_FULL_39_24</name>
    <dbReference type="NCBI Taxonomy" id="1802032"/>
    <lineage>
        <taxon>Bacteria</taxon>
        <taxon>Candidatus Roizmaniibacteriota</taxon>
    </lineage>
</organism>
<protein>
    <recommendedName>
        <fullName evidence="2">Cohesin domain-containing protein</fullName>
    </recommendedName>
</protein>
<evidence type="ECO:0000259" key="2">
    <source>
        <dbReference type="Pfam" id="PF00963"/>
    </source>
</evidence>
<accession>A0A1F7GER7</accession>
<evidence type="ECO:0000313" key="4">
    <source>
        <dbReference type="Proteomes" id="UP000176850"/>
    </source>
</evidence>
<dbReference type="GO" id="GO:0030246">
    <property type="term" value="F:carbohydrate binding"/>
    <property type="evidence" value="ECO:0007669"/>
    <property type="project" value="InterPro"/>
</dbReference>
<proteinExistence type="predicted"/>
<dbReference type="InterPro" id="IPR008965">
    <property type="entry name" value="CBM2/CBM3_carb-bd_dom_sf"/>
</dbReference>
<dbReference type="InterPro" id="IPR002102">
    <property type="entry name" value="Cohesin_dom"/>
</dbReference>
<dbReference type="EMBL" id="MFZH01000047">
    <property type="protein sequence ID" value="OGK17411.1"/>
    <property type="molecule type" value="Genomic_DNA"/>
</dbReference>
<dbReference type="CDD" id="cd08547">
    <property type="entry name" value="Type_II_cohesin"/>
    <property type="match status" value="1"/>
</dbReference>
<dbReference type="Proteomes" id="UP000176850">
    <property type="component" value="Unassembled WGS sequence"/>
</dbReference>
<evidence type="ECO:0000313" key="3">
    <source>
        <dbReference type="EMBL" id="OGK17411.1"/>
    </source>
</evidence>
<evidence type="ECO:0000256" key="1">
    <source>
        <dbReference type="SAM" id="Phobius"/>
    </source>
</evidence>
<dbReference type="AlphaFoldDB" id="A0A1F7GER7"/>
<keyword evidence="1" id="KW-0472">Membrane</keyword>
<dbReference type="SUPFAM" id="SSF49384">
    <property type="entry name" value="Carbohydrate-binding domain"/>
    <property type="match status" value="1"/>
</dbReference>
<feature type="transmembrane region" description="Helical" evidence="1">
    <location>
        <begin position="6"/>
        <end position="27"/>
    </location>
</feature>
<sequence length="279" mass="30371">MQNKTIWRYVVLLFIATIAILLVYLVVQLSRRASLVKESAQNQQTQDQELVGKMGLISATGKNGFSVGETVVVTVTADSASIPVTGYDAVIMYDPAVLRFESAKSLLDTFDFFATPKEGAISLTGGLKISTKNPEQFSDSVLANISFTALKNGNANFDFFFHRGETVDSNLLSDKTKDILGEVSTVQIVVGQSYTLLLNKQVEIGDSTLTLLESTIPASTCQDCQSIVNITVEKNGESQVLEFINGGFDGRVERQKKVGDTTYELENSTTTSVILNILQ</sequence>
<dbReference type="Pfam" id="PF00963">
    <property type="entry name" value="Cohesin"/>
    <property type="match status" value="1"/>
</dbReference>